<dbReference type="Proteomes" id="UP000199423">
    <property type="component" value="Unassembled WGS sequence"/>
</dbReference>
<sequence>MRAGRPRLDVASPDTEMKICAVALDLFADRGFSSVTTKDIADATGFNPALIYYYFGSKDELFRRAVTLAVERAFEQFRLAREGLEHPRDIIYGWLDIHVKEYRTISKLIMIAIDYAKTSKRNVRIDEAIRRFYLDERDVLKAALASGVARGDFRNVDVEETANFISTFLDGVCARAMILKDFDPIVAIGELRSFLNTHLKRKK</sequence>
<evidence type="ECO:0000313" key="8">
    <source>
        <dbReference type="Proteomes" id="UP000199423"/>
    </source>
</evidence>
<dbReference type="InterPro" id="IPR036271">
    <property type="entry name" value="Tet_transcr_reg_TetR-rel_C_sf"/>
</dbReference>
<evidence type="ECO:0000259" key="6">
    <source>
        <dbReference type="PROSITE" id="PS50977"/>
    </source>
</evidence>
<dbReference type="Pfam" id="PF13977">
    <property type="entry name" value="TetR_C_6"/>
    <property type="match status" value="1"/>
</dbReference>
<dbReference type="SUPFAM" id="SSF46689">
    <property type="entry name" value="Homeodomain-like"/>
    <property type="match status" value="1"/>
</dbReference>
<dbReference type="InterPro" id="IPR001647">
    <property type="entry name" value="HTH_TetR"/>
</dbReference>
<name>A0A1I7NVT8_9HYPH</name>
<feature type="DNA-binding region" description="H-T-H motif" evidence="5">
    <location>
        <begin position="36"/>
        <end position="55"/>
    </location>
</feature>
<proteinExistence type="predicted"/>
<evidence type="ECO:0000313" key="7">
    <source>
        <dbReference type="EMBL" id="SFV38734.1"/>
    </source>
</evidence>
<dbReference type="InterPro" id="IPR009057">
    <property type="entry name" value="Homeodomain-like_sf"/>
</dbReference>
<keyword evidence="1" id="KW-0678">Repressor</keyword>
<dbReference type="Gene3D" id="1.10.10.60">
    <property type="entry name" value="Homeodomain-like"/>
    <property type="match status" value="1"/>
</dbReference>
<evidence type="ECO:0000256" key="4">
    <source>
        <dbReference type="ARBA" id="ARBA00023163"/>
    </source>
</evidence>
<keyword evidence="3 5" id="KW-0238">DNA-binding</keyword>
<dbReference type="InterPro" id="IPR039538">
    <property type="entry name" value="BetI_C"/>
</dbReference>
<dbReference type="PRINTS" id="PR00455">
    <property type="entry name" value="HTHTETR"/>
</dbReference>
<feature type="domain" description="HTH tetR-type" evidence="6">
    <location>
        <begin position="13"/>
        <end position="73"/>
    </location>
</feature>
<dbReference type="SUPFAM" id="SSF48498">
    <property type="entry name" value="Tetracyclin repressor-like, C-terminal domain"/>
    <property type="match status" value="1"/>
</dbReference>
<dbReference type="AlphaFoldDB" id="A0A1I7NVT8"/>
<dbReference type="GO" id="GO:0003700">
    <property type="term" value="F:DNA-binding transcription factor activity"/>
    <property type="evidence" value="ECO:0007669"/>
    <property type="project" value="TreeGrafter"/>
</dbReference>
<dbReference type="PANTHER" id="PTHR30055:SF234">
    <property type="entry name" value="HTH-TYPE TRANSCRIPTIONAL REGULATOR BETI"/>
    <property type="match status" value="1"/>
</dbReference>
<dbReference type="PROSITE" id="PS50977">
    <property type="entry name" value="HTH_TETR_2"/>
    <property type="match status" value="1"/>
</dbReference>
<dbReference type="InterPro" id="IPR050109">
    <property type="entry name" value="HTH-type_TetR-like_transc_reg"/>
</dbReference>
<evidence type="ECO:0000256" key="3">
    <source>
        <dbReference type="ARBA" id="ARBA00023125"/>
    </source>
</evidence>
<evidence type="ECO:0000256" key="1">
    <source>
        <dbReference type="ARBA" id="ARBA00022491"/>
    </source>
</evidence>
<keyword evidence="4" id="KW-0804">Transcription</keyword>
<accession>A0A1I7NVT8</accession>
<dbReference type="GO" id="GO:0000976">
    <property type="term" value="F:transcription cis-regulatory region binding"/>
    <property type="evidence" value="ECO:0007669"/>
    <property type="project" value="TreeGrafter"/>
</dbReference>
<reference evidence="8" key="1">
    <citation type="submission" date="2016-10" db="EMBL/GenBank/DDBJ databases">
        <authorList>
            <person name="Varghese N."/>
            <person name="Submissions S."/>
        </authorList>
    </citation>
    <scope>NUCLEOTIDE SEQUENCE [LARGE SCALE GENOMIC DNA]</scope>
    <source>
        <strain evidence="8">DSM 1565</strain>
    </source>
</reference>
<evidence type="ECO:0000256" key="5">
    <source>
        <dbReference type="PROSITE-ProRule" id="PRU00335"/>
    </source>
</evidence>
<keyword evidence="8" id="KW-1185">Reference proteome</keyword>
<gene>
    <name evidence="7" type="ORF">SAMN04488557_3822</name>
</gene>
<dbReference type="Gene3D" id="1.10.357.10">
    <property type="entry name" value="Tetracycline Repressor, domain 2"/>
    <property type="match status" value="1"/>
</dbReference>
<evidence type="ECO:0000256" key="2">
    <source>
        <dbReference type="ARBA" id="ARBA00023015"/>
    </source>
</evidence>
<dbReference type="Pfam" id="PF00440">
    <property type="entry name" value="TetR_N"/>
    <property type="match status" value="1"/>
</dbReference>
<dbReference type="EMBL" id="FPCH01000004">
    <property type="protein sequence ID" value="SFV38734.1"/>
    <property type="molecule type" value="Genomic_DNA"/>
</dbReference>
<keyword evidence="2" id="KW-0805">Transcription regulation</keyword>
<dbReference type="STRING" id="51670.SAMN04488557_3822"/>
<organism evidence="7 8">
    <name type="scientific">Hyphomicrobium facile</name>
    <dbReference type="NCBI Taxonomy" id="51670"/>
    <lineage>
        <taxon>Bacteria</taxon>
        <taxon>Pseudomonadati</taxon>
        <taxon>Pseudomonadota</taxon>
        <taxon>Alphaproteobacteria</taxon>
        <taxon>Hyphomicrobiales</taxon>
        <taxon>Hyphomicrobiaceae</taxon>
        <taxon>Hyphomicrobium</taxon>
    </lineage>
</organism>
<protein>
    <submittedName>
        <fullName evidence="7">DNA-binding transcriptional regulator, AcrR family</fullName>
    </submittedName>
</protein>
<dbReference type="PANTHER" id="PTHR30055">
    <property type="entry name" value="HTH-TYPE TRANSCRIPTIONAL REGULATOR RUTR"/>
    <property type="match status" value="1"/>
</dbReference>